<gene>
    <name evidence="1" type="ORF">ISN74_12075</name>
</gene>
<accession>A0ABX7GP80</accession>
<evidence type="ECO:0000313" key="2">
    <source>
        <dbReference type="Proteomes" id="UP000663181"/>
    </source>
</evidence>
<evidence type="ECO:0000313" key="1">
    <source>
        <dbReference type="EMBL" id="QRN52226.1"/>
    </source>
</evidence>
<dbReference type="Proteomes" id="UP000663181">
    <property type="component" value="Chromosome"/>
</dbReference>
<name>A0ABX7GP80_9GAMM</name>
<reference evidence="1 2" key="1">
    <citation type="submission" date="2020-10" db="EMBL/GenBank/DDBJ databases">
        <title>Phylogeny of dyella-like bacteria.</title>
        <authorList>
            <person name="Fu J."/>
        </authorList>
    </citation>
    <scope>NUCLEOTIDE SEQUENCE [LARGE SCALE GENOMIC DNA]</scope>
    <source>
        <strain evidence="1 2">DHOB09</strain>
    </source>
</reference>
<organism evidence="1 2">
    <name type="scientific">Dyella caseinilytica</name>
    <dbReference type="NCBI Taxonomy" id="1849581"/>
    <lineage>
        <taxon>Bacteria</taxon>
        <taxon>Pseudomonadati</taxon>
        <taxon>Pseudomonadota</taxon>
        <taxon>Gammaproteobacteria</taxon>
        <taxon>Lysobacterales</taxon>
        <taxon>Rhodanobacteraceae</taxon>
        <taxon>Dyella</taxon>
    </lineage>
</organism>
<keyword evidence="2" id="KW-1185">Reference proteome</keyword>
<protein>
    <submittedName>
        <fullName evidence="1">Uncharacterized protein</fullName>
    </submittedName>
</protein>
<dbReference type="RefSeq" id="WP_188800965.1">
    <property type="nucleotide sequence ID" value="NZ_BMIZ01000003.1"/>
</dbReference>
<dbReference type="EMBL" id="CP064030">
    <property type="protein sequence ID" value="QRN52226.1"/>
    <property type="molecule type" value="Genomic_DNA"/>
</dbReference>
<sequence length="135" mass="14732">MATPSEPANTAMSANEAISMFEDMVPSKEVVMRREMEQMFPSICAARKRDVSEDQIIAGLRKKWPDAHVATIVKLLNFEHERRLEIGEHIDCKPFGSPRKPKSRTAAMSGVACGSVSASQAVSCATKGDQLEVPA</sequence>
<proteinExistence type="predicted"/>